<sequence>MSSRPNALEPLQPIGDNLYLYESSDSTSDESQGPSLIVLFTWLGGATASRIQKYLLSYRAIWPAATILLVTTRVFEFAAATSGATHARLKPARDAIRRHVTSRVKGRPSTLFHIFSNGGLHTAIHLILSLRDTKDRAESLDLRPYLKGIIIDCCPGQTDYMRTYQGAIVSLPSTLLGQLLGKPLLFLAVTLSSSLTHAGLVAGVKDYRRQLNDSNVFGSLARRFYLYAKEDVVVGYKDVELHIKEAKEKGYEVDNVCFLNSNHCSLPRGNEEMYWDTIRNFWKKLVLKREDQIRCKL</sequence>
<name>A0A2T4AMP0_TRIHA</name>
<gene>
    <name evidence="7" type="ORF">M431DRAFT_492537</name>
</gene>
<dbReference type="RefSeq" id="XP_024777992.1">
    <property type="nucleotide sequence ID" value="XM_024917014.1"/>
</dbReference>
<reference evidence="7 8" key="1">
    <citation type="submission" date="2016-07" db="EMBL/GenBank/DDBJ databases">
        <title>Multiple horizontal gene transfer events from other fungi enriched the ability of initially mycotrophic Trichoderma (Ascomycota) to feed on dead plant biomass.</title>
        <authorList>
            <consortium name="DOE Joint Genome Institute"/>
            <person name="Aerts A."/>
            <person name="Atanasova L."/>
            <person name="Chenthamara K."/>
            <person name="Zhang J."/>
            <person name="Grujic M."/>
            <person name="Henrissat B."/>
            <person name="Kuo A."/>
            <person name="Salamov A."/>
            <person name="Lipzen A."/>
            <person name="Labutti K."/>
            <person name="Barry K."/>
            <person name="Miao Y."/>
            <person name="Rahimi M.J."/>
            <person name="Shen Q."/>
            <person name="Grigoriev I.V."/>
            <person name="Kubicek C.P."/>
            <person name="Druzhinina I.S."/>
        </authorList>
    </citation>
    <scope>NUCLEOTIDE SEQUENCE [LARGE SCALE GENOMIC DNA]</scope>
    <source>
        <strain evidence="7 8">CBS 226.95</strain>
    </source>
</reference>
<organism evidence="7 8">
    <name type="scientific">Trichoderma harzianum CBS 226.95</name>
    <dbReference type="NCBI Taxonomy" id="983964"/>
    <lineage>
        <taxon>Eukaryota</taxon>
        <taxon>Fungi</taxon>
        <taxon>Dikarya</taxon>
        <taxon>Ascomycota</taxon>
        <taxon>Pezizomycotina</taxon>
        <taxon>Sordariomycetes</taxon>
        <taxon>Hypocreomycetidae</taxon>
        <taxon>Hypocreales</taxon>
        <taxon>Hypocreaceae</taxon>
        <taxon>Trichoderma</taxon>
    </lineage>
</organism>
<evidence type="ECO:0000256" key="4">
    <source>
        <dbReference type="ARBA" id="ARBA00023136"/>
    </source>
</evidence>
<dbReference type="PANTHER" id="PTHR12265:SF30">
    <property type="entry name" value="TRANSMEMBRANE PROTEIN 53"/>
    <property type="match status" value="1"/>
</dbReference>
<accession>A0A2T4AMP0</accession>
<dbReference type="PANTHER" id="PTHR12265">
    <property type="entry name" value="TRANSMEMBRANE PROTEIN 53"/>
    <property type="match status" value="1"/>
</dbReference>
<evidence type="ECO:0000256" key="6">
    <source>
        <dbReference type="ARBA" id="ARBA00037847"/>
    </source>
</evidence>
<keyword evidence="3" id="KW-1133">Transmembrane helix</keyword>
<evidence type="ECO:0000313" key="8">
    <source>
        <dbReference type="Proteomes" id="UP000241690"/>
    </source>
</evidence>
<dbReference type="Pfam" id="PF05705">
    <property type="entry name" value="DUF829"/>
    <property type="match status" value="1"/>
</dbReference>
<evidence type="ECO:0000313" key="7">
    <source>
        <dbReference type="EMBL" id="PTB58315.1"/>
    </source>
</evidence>
<evidence type="ECO:0000256" key="3">
    <source>
        <dbReference type="ARBA" id="ARBA00022989"/>
    </source>
</evidence>
<keyword evidence="5" id="KW-0539">Nucleus</keyword>
<proteinExistence type="predicted"/>
<dbReference type="GO" id="GO:0031965">
    <property type="term" value="C:nuclear membrane"/>
    <property type="evidence" value="ECO:0007669"/>
    <property type="project" value="UniProtKB-SubCell"/>
</dbReference>
<dbReference type="AlphaFoldDB" id="A0A2T4AMP0"/>
<dbReference type="Proteomes" id="UP000241690">
    <property type="component" value="Unassembled WGS sequence"/>
</dbReference>
<keyword evidence="4" id="KW-0472">Membrane</keyword>
<keyword evidence="8" id="KW-1185">Reference proteome</keyword>
<dbReference type="EMBL" id="KZ679677">
    <property type="protein sequence ID" value="PTB58315.1"/>
    <property type="molecule type" value="Genomic_DNA"/>
</dbReference>
<comment type="subcellular location">
    <subcellularLocation>
        <location evidence="6">Endomembrane system</location>
        <topology evidence="6">Single-pass membrane protein</topology>
    </subcellularLocation>
    <subcellularLocation>
        <location evidence="1">Nucleus membrane</location>
    </subcellularLocation>
</comment>
<dbReference type="GeneID" id="36625583"/>
<evidence type="ECO:0000256" key="2">
    <source>
        <dbReference type="ARBA" id="ARBA00022692"/>
    </source>
</evidence>
<dbReference type="InterPro" id="IPR008547">
    <property type="entry name" value="DUF829_TMEM53"/>
</dbReference>
<evidence type="ECO:0000256" key="1">
    <source>
        <dbReference type="ARBA" id="ARBA00004126"/>
    </source>
</evidence>
<evidence type="ECO:0000256" key="5">
    <source>
        <dbReference type="ARBA" id="ARBA00023242"/>
    </source>
</evidence>
<keyword evidence="2" id="KW-0812">Transmembrane</keyword>
<protein>
    <submittedName>
        <fullName evidence="7">Uncharacterized protein</fullName>
    </submittedName>
</protein>